<evidence type="ECO:0000313" key="1">
    <source>
        <dbReference type="Proteomes" id="UP000887565"/>
    </source>
</evidence>
<name>A0A915KE85_ROMCU</name>
<sequence>MSDCRNNVAGLLKNHKAAGNSSMSFETSSTHMAETVAFKCRSRPECSHGSLAWAGRPAKAGPKLPGERKIGGRNRFVSRANKET</sequence>
<dbReference type="AlphaFoldDB" id="A0A915KE85"/>
<dbReference type="WBParaSite" id="nRc.2.0.1.t36249-RA">
    <property type="protein sequence ID" value="nRc.2.0.1.t36249-RA"/>
    <property type="gene ID" value="nRc.2.0.1.g36249"/>
</dbReference>
<proteinExistence type="predicted"/>
<reference evidence="2" key="1">
    <citation type="submission" date="2022-11" db="UniProtKB">
        <authorList>
            <consortium name="WormBaseParasite"/>
        </authorList>
    </citation>
    <scope>IDENTIFICATION</scope>
</reference>
<dbReference type="Proteomes" id="UP000887565">
    <property type="component" value="Unplaced"/>
</dbReference>
<protein>
    <submittedName>
        <fullName evidence="2">Uncharacterized protein</fullName>
    </submittedName>
</protein>
<organism evidence="1 2">
    <name type="scientific">Romanomermis culicivorax</name>
    <name type="common">Nematode worm</name>
    <dbReference type="NCBI Taxonomy" id="13658"/>
    <lineage>
        <taxon>Eukaryota</taxon>
        <taxon>Metazoa</taxon>
        <taxon>Ecdysozoa</taxon>
        <taxon>Nematoda</taxon>
        <taxon>Enoplea</taxon>
        <taxon>Dorylaimia</taxon>
        <taxon>Mermithida</taxon>
        <taxon>Mermithoidea</taxon>
        <taxon>Mermithidae</taxon>
        <taxon>Romanomermis</taxon>
    </lineage>
</organism>
<evidence type="ECO:0000313" key="2">
    <source>
        <dbReference type="WBParaSite" id="nRc.2.0.1.t36249-RA"/>
    </source>
</evidence>
<accession>A0A915KE85</accession>
<keyword evidence="1" id="KW-1185">Reference proteome</keyword>